<feature type="transmembrane region" description="Helical" evidence="7">
    <location>
        <begin position="34"/>
        <end position="58"/>
    </location>
</feature>
<dbReference type="PANTHER" id="PTHR30353:SF0">
    <property type="entry name" value="TRANSMEMBRANE PROTEIN"/>
    <property type="match status" value="1"/>
</dbReference>
<gene>
    <name evidence="9" type="ORF">J2X98_000928</name>
</gene>
<name>A0ABT9RQ49_9MICC</name>
<comment type="caution">
    <text evidence="9">The sequence shown here is derived from an EMBL/GenBank/DDBJ whole genome shotgun (WGS) entry which is preliminary data.</text>
</comment>
<feature type="transmembrane region" description="Helical" evidence="7">
    <location>
        <begin position="200"/>
        <end position="218"/>
    </location>
</feature>
<keyword evidence="5 7" id="KW-1133">Transmembrane helix</keyword>
<evidence type="ECO:0000259" key="8">
    <source>
        <dbReference type="Pfam" id="PF09335"/>
    </source>
</evidence>
<feature type="transmembrane region" description="Helical" evidence="7">
    <location>
        <begin position="140"/>
        <end position="159"/>
    </location>
</feature>
<dbReference type="Proteomes" id="UP001226577">
    <property type="component" value="Unassembled WGS sequence"/>
</dbReference>
<reference evidence="9 10" key="1">
    <citation type="submission" date="2023-07" db="EMBL/GenBank/DDBJ databases">
        <title>Sorghum-associated microbial communities from plants grown in Nebraska, USA.</title>
        <authorList>
            <person name="Schachtman D."/>
        </authorList>
    </citation>
    <scope>NUCLEOTIDE SEQUENCE [LARGE SCALE GENOMIC DNA]</scope>
    <source>
        <strain evidence="9 10">CC222</strain>
    </source>
</reference>
<accession>A0ABT9RQ49</accession>
<evidence type="ECO:0000256" key="4">
    <source>
        <dbReference type="ARBA" id="ARBA00022692"/>
    </source>
</evidence>
<evidence type="ECO:0000256" key="7">
    <source>
        <dbReference type="RuleBase" id="RU367016"/>
    </source>
</evidence>
<proteinExistence type="inferred from homology"/>
<comment type="similarity">
    <text evidence="2 7">Belongs to the DedA family.</text>
</comment>
<dbReference type="Pfam" id="PF09335">
    <property type="entry name" value="VTT_dom"/>
    <property type="match status" value="1"/>
</dbReference>
<sequence>MSLLPLAATASSVRPVTGLLPAWMDPNEFLRDPALAPWLVLIVCAFLFVETGLLVGFFLPGDSLLFTSGLLAATGIIQVPVGVLAGAAFLAALGGDQTGYLIGRKAGPALFNRPGSRFLRGEYADKAHNFFLKYGRRSVVLARFVPIVRTFLPVTAGVGRMRYGAFLAYNALGALLWGAGVTLLGFWLGRYAWIGANIDLIFVVIVVVSFVPVGVELLKSRRHKGSQ</sequence>
<dbReference type="PANTHER" id="PTHR30353">
    <property type="entry name" value="INNER MEMBRANE PROTEIN DEDA-RELATED"/>
    <property type="match status" value="1"/>
</dbReference>
<dbReference type="RefSeq" id="WP_307304759.1">
    <property type="nucleotide sequence ID" value="NZ_JAUSRE010000003.1"/>
</dbReference>
<evidence type="ECO:0000256" key="1">
    <source>
        <dbReference type="ARBA" id="ARBA00004651"/>
    </source>
</evidence>
<feature type="transmembrane region" description="Helical" evidence="7">
    <location>
        <begin position="166"/>
        <end position="188"/>
    </location>
</feature>
<keyword evidence="6 7" id="KW-0472">Membrane</keyword>
<keyword evidence="10" id="KW-1185">Reference proteome</keyword>
<dbReference type="EMBL" id="JAUSRE010000003">
    <property type="protein sequence ID" value="MDP9887357.1"/>
    <property type="molecule type" value="Genomic_DNA"/>
</dbReference>
<feature type="transmembrane region" description="Helical" evidence="7">
    <location>
        <begin position="70"/>
        <end position="93"/>
    </location>
</feature>
<keyword evidence="3 7" id="KW-1003">Cell membrane</keyword>
<dbReference type="InterPro" id="IPR032818">
    <property type="entry name" value="DedA-like"/>
</dbReference>
<evidence type="ECO:0000256" key="6">
    <source>
        <dbReference type="ARBA" id="ARBA00023136"/>
    </source>
</evidence>
<comment type="subcellular location">
    <subcellularLocation>
        <location evidence="1 7">Cell membrane</location>
        <topology evidence="1 7">Multi-pass membrane protein</topology>
    </subcellularLocation>
</comment>
<dbReference type="InterPro" id="IPR032816">
    <property type="entry name" value="VTT_dom"/>
</dbReference>
<evidence type="ECO:0000256" key="3">
    <source>
        <dbReference type="ARBA" id="ARBA00022475"/>
    </source>
</evidence>
<evidence type="ECO:0000256" key="2">
    <source>
        <dbReference type="ARBA" id="ARBA00010792"/>
    </source>
</evidence>
<feature type="domain" description="VTT" evidence="8">
    <location>
        <begin position="60"/>
        <end position="185"/>
    </location>
</feature>
<evidence type="ECO:0000256" key="5">
    <source>
        <dbReference type="ARBA" id="ARBA00022989"/>
    </source>
</evidence>
<organism evidence="9 10">
    <name type="scientific">Pseudarthrobacter enclensis</name>
    <dbReference type="NCBI Taxonomy" id="993070"/>
    <lineage>
        <taxon>Bacteria</taxon>
        <taxon>Bacillati</taxon>
        <taxon>Actinomycetota</taxon>
        <taxon>Actinomycetes</taxon>
        <taxon>Micrococcales</taxon>
        <taxon>Micrococcaceae</taxon>
        <taxon>Pseudarthrobacter</taxon>
    </lineage>
</organism>
<evidence type="ECO:0000313" key="9">
    <source>
        <dbReference type="EMBL" id="MDP9887357.1"/>
    </source>
</evidence>
<keyword evidence="4 7" id="KW-0812">Transmembrane</keyword>
<protein>
    <submittedName>
        <fullName evidence="9">Membrane-associated protein</fullName>
    </submittedName>
</protein>
<evidence type="ECO:0000313" key="10">
    <source>
        <dbReference type="Proteomes" id="UP001226577"/>
    </source>
</evidence>